<keyword evidence="12" id="KW-1133">Transmembrane helix</keyword>
<evidence type="ECO:0000256" key="12">
    <source>
        <dbReference type="SAM" id="Phobius"/>
    </source>
</evidence>
<evidence type="ECO:0000256" key="9">
    <source>
        <dbReference type="ARBA" id="ARBA00047297"/>
    </source>
</evidence>
<sequence length="372" mass="42285">MLDSYLPVYVNDSCVSKHKRHNYSKVMFILAITLVMICAIMLITWCWNILIFKSHVNSFPFTPPKHTCKGLRYKIGIVSDLDALSGVGMVGTWFSHFKTGYLTIDIPRKKAYIEMDNGTTTNLYTNFSSGDSGMGLSELIWFDENLLAVDDLTGIIYIIDEKKAYPWVILADGHGKVSGHGFKGEWATVKDGLLYVGSTGKVWTNAKGEVLNRYRQWVKTISPKGLVRHHDWTENYKLLAKSVNTEHPGYLVHEACAWSNIHQKWVFLPRRWSNLSYNEKDDGSRGTNLVLIANENFSRIKVKHIDKVNPSRGFSSLKFIPGSNDDWIVALKSEELEGKTATYIMVFTMNGNIILSETQISSKYKFEGIEFI</sequence>
<dbReference type="Proteomes" id="UP001187531">
    <property type="component" value="Unassembled WGS sequence"/>
</dbReference>
<dbReference type="GO" id="GO:0030166">
    <property type="term" value="P:proteoglycan biosynthetic process"/>
    <property type="evidence" value="ECO:0007669"/>
    <property type="project" value="TreeGrafter"/>
</dbReference>
<keyword evidence="7" id="KW-1199">Hemostasis impairing toxin</keyword>
<dbReference type="Gene3D" id="2.120.10.100">
    <property type="entry name" value="Apyrase"/>
    <property type="match status" value="1"/>
</dbReference>
<dbReference type="InterPro" id="IPR036258">
    <property type="entry name" value="Apyrase_sf"/>
</dbReference>
<feature type="binding site" evidence="11">
    <location>
        <position position="254"/>
    </location>
    <ligand>
        <name>Ca(2+)</name>
        <dbReference type="ChEBI" id="CHEBI:29108"/>
    </ligand>
</feature>
<feature type="binding site" evidence="11">
    <location>
        <position position="185"/>
    </location>
    <ligand>
        <name>Ca(2+)</name>
        <dbReference type="ChEBI" id="CHEBI:29108"/>
    </ligand>
</feature>
<evidence type="ECO:0000256" key="5">
    <source>
        <dbReference type="ARBA" id="ARBA00022801"/>
    </source>
</evidence>
<evidence type="ECO:0000256" key="6">
    <source>
        <dbReference type="ARBA" id="ARBA00022837"/>
    </source>
</evidence>
<evidence type="ECO:0000256" key="7">
    <source>
        <dbReference type="ARBA" id="ARBA00023240"/>
    </source>
</evidence>
<evidence type="ECO:0000313" key="14">
    <source>
        <dbReference type="Proteomes" id="UP001187531"/>
    </source>
</evidence>
<keyword evidence="12" id="KW-0472">Membrane</keyword>
<feature type="binding site" evidence="11">
    <location>
        <position position="367"/>
    </location>
    <ligand>
        <name>Ca(2+)</name>
        <dbReference type="ChEBI" id="CHEBI:29108"/>
    </ligand>
</feature>
<dbReference type="GO" id="GO:0004050">
    <property type="term" value="F:apyrase activity"/>
    <property type="evidence" value="ECO:0007669"/>
    <property type="project" value="UniProtKB-EC"/>
</dbReference>
<dbReference type="FunFam" id="2.120.10.100:FF:000001">
    <property type="entry name" value="Soluble calcium-activated nucleotidase 1"/>
    <property type="match status" value="1"/>
</dbReference>
<comment type="similarity">
    <text evidence="8">Belongs to the apyrase family.</text>
</comment>
<evidence type="ECO:0000256" key="2">
    <source>
        <dbReference type="ARBA" id="ARBA00012148"/>
    </source>
</evidence>
<name>A0AA88I3U7_ARTSF</name>
<accession>A0AA88I3U7</accession>
<evidence type="ECO:0000256" key="3">
    <source>
        <dbReference type="ARBA" id="ARBA00022442"/>
    </source>
</evidence>
<gene>
    <name evidence="13" type="ORF">QYM36_001976</name>
</gene>
<evidence type="ECO:0000256" key="1">
    <source>
        <dbReference type="ARBA" id="ARBA00001913"/>
    </source>
</evidence>
<keyword evidence="12" id="KW-0812">Transmembrane</keyword>
<keyword evidence="14" id="KW-1185">Reference proteome</keyword>
<dbReference type="GO" id="GO:0004382">
    <property type="term" value="F:GDP phosphatase activity"/>
    <property type="evidence" value="ECO:0007669"/>
    <property type="project" value="TreeGrafter"/>
</dbReference>
<keyword evidence="3" id="KW-1201">Platelet aggregation inhibiting toxin</keyword>
<protein>
    <recommendedName>
        <fullName evidence="10">Apyrase</fullName>
        <ecNumber evidence="2">3.6.1.5</ecNumber>
    </recommendedName>
</protein>
<keyword evidence="6 11" id="KW-0106">Calcium</keyword>
<dbReference type="SUPFAM" id="SSF101887">
    <property type="entry name" value="Apyrase"/>
    <property type="match status" value="1"/>
</dbReference>
<comment type="catalytic activity">
    <reaction evidence="9">
        <text>a ribonucleoside 5'-triphosphate + 2 H2O = a ribonucleoside 5'-phosphate + 2 phosphate + 2 H(+)</text>
        <dbReference type="Rhea" id="RHEA:36795"/>
        <dbReference type="ChEBI" id="CHEBI:15377"/>
        <dbReference type="ChEBI" id="CHEBI:15378"/>
        <dbReference type="ChEBI" id="CHEBI:43474"/>
        <dbReference type="ChEBI" id="CHEBI:58043"/>
        <dbReference type="ChEBI" id="CHEBI:61557"/>
        <dbReference type="EC" id="3.6.1.5"/>
    </reaction>
    <physiologicalReaction direction="left-to-right" evidence="9">
        <dbReference type="Rhea" id="RHEA:36796"/>
    </physiologicalReaction>
</comment>
<evidence type="ECO:0000256" key="11">
    <source>
        <dbReference type="PIRSR" id="PIRSR609283-1"/>
    </source>
</evidence>
<comment type="cofactor">
    <cofactor evidence="1 11">
        <name>Ca(2+)</name>
        <dbReference type="ChEBI" id="CHEBI:29108"/>
    </cofactor>
</comment>
<evidence type="ECO:0000256" key="8">
    <source>
        <dbReference type="ARBA" id="ARBA00025738"/>
    </source>
</evidence>
<reference evidence="13" key="1">
    <citation type="submission" date="2023-07" db="EMBL/GenBank/DDBJ databases">
        <title>Chromosome-level genome assembly of Artemia franciscana.</title>
        <authorList>
            <person name="Jo E."/>
        </authorList>
    </citation>
    <scope>NUCLEOTIDE SEQUENCE</scope>
    <source>
        <tissue evidence="13">Whole body</tissue>
    </source>
</reference>
<keyword evidence="7" id="KW-0800">Toxin</keyword>
<evidence type="ECO:0000256" key="4">
    <source>
        <dbReference type="ARBA" id="ARBA00022723"/>
    </source>
</evidence>
<keyword evidence="5" id="KW-0378">Hydrolase</keyword>
<feature type="binding site" evidence="11">
    <location>
        <position position="138"/>
    </location>
    <ligand>
        <name>Ca(2+)</name>
        <dbReference type="ChEBI" id="CHEBI:29108"/>
    </ligand>
</feature>
<dbReference type="EMBL" id="JAVRJZ010000004">
    <property type="protein sequence ID" value="KAK2723490.1"/>
    <property type="molecule type" value="Genomic_DNA"/>
</dbReference>
<dbReference type="PANTHER" id="PTHR13023">
    <property type="entry name" value="APYRASE"/>
    <property type="match status" value="1"/>
</dbReference>
<organism evidence="13 14">
    <name type="scientific">Artemia franciscana</name>
    <name type="common">Brine shrimp</name>
    <name type="synonym">Artemia sanfranciscana</name>
    <dbReference type="NCBI Taxonomy" id="6661"/>
    <lineage>
        <taxon>Eukaryota</taxon>
        <taxon>Metazoa</taxon>
        <taxon>Ecdysozoa</taxon>
        <taxon>Arthropoda</taxon>
        <taxon>Crustacea</taxon>
        <taxon>Branchiopoda</taxon>
        <taxon>Anostraca</taxon>
        <taxon>Artemiidae</taxon>
        <taxon>Artemia</taxon>
    </lineage>
</organism>
<dbReference type="InterPro" id="IPR009283">
    <property type="entry name" value="Apyrase"/>
</dbReference>
<feature type="transmembrane region" description="Helical" evidence="12">
    <location>
        <begin position="26"/>
        <end position="50"/>
    </location>
</feature>
<dbReference type="AlphaFoldDB" id="A0AA88I3U7"/>
<dbReference type="PANTHER" id="PTHR13023:SF3">
    <property type="entry name" value="SOLUBLE CALCIUM-ACTIVATED NUCLEOTIDASE 1"/>
    <property type="match status" value="1"/>
</dbReference>
<dbReference type="EC" id="3.6.1.5" evidence="2"/>
<dbReference type="GO" id="GO:0045134">
    <property type="term" value="F:UDP phosphatase activity"/>
    <property type="evidence" value="ECO:0007669"/>
    <property type="project" value="TreeGrafter"/>
</dbReference>
<dbReference type="Pfam" id="PF06079">
    <property type="entry name" value="Apyrase"/>
    <property type="match status" value="1"/>
</dbReference>
<feature type="binding site" evidence="11">
    <location>
        <position position="315"/>
    </location>
    <ligand>
        <name>Ca(2+)</name>
        <dbReference type="ChEBI" id="CHEBI:29108"/>
    </ligand>
</feature>
<comment type="caution">
    <text evidence="13">The sequence shown here is derived from an EMBL/GenBank/DDBJ whole genome shotgun (WGS) entry which is preliminary data.</text>
</comment>
<keyword evidence="4 11" id="KW-0479">Metal-binding</keyword>
<evidence type="ECO:0000256" key="10">
    <source>
        <dbReference type="ARBA" id="ARBA00074431"/>
    </source>
</evidence>
<evidence type="ECO:0000313" key="13">
    <source>
        <dbReference type="EMBL" id="KAK2723490.1"/>
    </source>
</evidence>
<dbReference type="GO" id="GO:0005509">
    <property type="term" value="F:calcium ion binding"/>
    <property type="evidence" value="ECO:0007669"/>
    <property type="project" value="InterPro"/>
</dbReference>
<feature type="binding site" evidence="11">
    <location>
        <position position="137"/>
    </location>
    <ligand>
        <name>Ca(2+)</name>
        <dbReference type="ChEBI" id="CHEBI:29108"/>
    </ligand>
</feature>
<proteinExistence type="inferred from homology"/>